<evidence type="ECO:0000256" key="1">
    <source>
        <dbReference type="SAM" id="SignalP"/>
    </source>
</evidence>
<reference evidence="3" key="2">
    <citation type="submission" date="2018-02" db="UniProtKB">
        <authorList>
            <consortium name="EnsemblPlants"/>
        </authorList>
    </citation>
    <scope>IDENTIFICATION</scope>
    <source>
        <strain evidence="3">Williams 82</strain>
    </source>
</reference>
<dbReference type="AlphaFoldDB" id="K7MA84"/>
<dbReference type="EMBL" id="CM000848">
    <property type="protein sequence ID" value="KRH10948.1"/>
    <property type="molecule type" value="Genomic_DNA"/>
</dbReference>
<dbReference type="Proteomes" id="UP000008827">
    <property type="component" value="Chromosome 15"/>
</dbReference>
<dbReference type="EnsemblPlants" id="KRH10948">
    <property type="protein sequence ID" value="KRH10948"/>
    <property type="gene ID" value="GLYMA_15G078500"/>
</dbReference>
<reference evidence="2" key="3">
    <citation type="submission" date="2018-07" db="EMBL/GenBank/DDBJ databases">
        <title>WGS assembly of Glycine max.</title>
        <authorList>
            <person name="Schmutz J."/>
            <person name="Cannon S."/>
            <person name="Schlueter J."/>
            <person name="Ma J."/>
            <person name="Mitros T."/>
            <person name="Nelson W."/>
            <person name="Hyten D."/>
            <person name="Song Q."/>
            <person name="Thelen J."/>
            <person name="Cheng J."/>
            <person name="Xu D."/>
            <person name="Hellsten U."/>
            <person name="May G."/>
            <person name="Yu Y."/>
            <person name="Sakurai T."/>
            <person name="Umezawa T."/>
            <person name="Bhattacharyya M."/>
            <person name="Sandhu D."/>
            <person name="Valliyodan B."/>
            <person name="Lindquist E."/>
            <person name="Peto M."/>
            <person name="Grant D."/>
            <person name="Shu S."/>
            <person name="Goodstein D."/>
            <person name="Barry K."/>
            <person name="Futrell-Griggs M."/>
            <person name="Abernathy B."/>
            <person name="Du J."/>
            <person name="Tian Z."/>
            <person name="Zhu L."/>
            <person name="Gill N."/>
            <person name="Joshi T."/>
            <person name="Libault M."/>
            <person name="Sethuraman A."/>
            <person name="Zhang X."/>
            <person name="Shinozaki K."/>
            <person name="Nguyen H."/>
            <person name="Wing R."/>
            <person name="Cregan P."/>
            <person name="Specht J."/>
            <person name="Grimwood J."/>
            <person name="Rokhsar D."/>
            <person name="Stacey G."/>
            <person name="Shoemaker R."/>
            <person name="Jackson S."/>
        </authorList>
    </citation>
    <scope>NUCLEOTIDE SEQUENCE</scope>
    <source>
        <tissue evidence="2">Callus</tissue>
    </source>
</reference>
<evidence type="ECO:0000313" key="3">
    <source>
        <dbReference type="EnsemblPlants" id="KRH10948"/>
    </source>
</evidence>
<feature type="chain" id="PRO_5014581679" description="Secreted protein" evidence="1">
    <location>
        <begin position="27"/>
        <end position="68"/>
    </location>
</feature>
<proteinExistence type="predicted"/>
<dbReference type="InParanoid" id="K7MA84"/>
<evidence type="ECO:0000313" key="4">
    <source>
        <dbReference type="Proteomes" id="UP000008827"/>
    </source>
</evidence>
<organism evidence="2">
    <name type="scientific">Glycine max</name>
    <name type="common">Soybean</name>
    <name type="synonym">Glycine hispida</name>
    <dbReference type="NCBI Taxonomy" id="3847"/>
    <lineage>
        <taxon>Eukaryota</taxon>
        <taxon>Viridiplantae</taxon>
        <taxon>Streptophyta</taxon>
        <taxon>Embryophyta</taxon>
        <taxon>Tracheophyta</taxon>
        <taxon>Spermatophyta</taxon>
        <taxon>Magnoliopsida</taxon>
        <taxon>eudicotyledons</taxon>
        <taxon>Gunneridae</taxon>
        <taxon>Pentapetalae</taxon>
        <taxon>rosids</taxon>
        <taxon>fabids</taxon>
        <taxon>Fabales</taxon>
        <taxon>Fabaceae</taxon>
        <taxon>Papilionoideae</taxon>
        <taxon>50 kb inversion clade</taxon>
        <taxon>NPAAA clade</taxon>
        <taxon>indigoferoid/millettioid clade</taxon>
        <taxon>Phaseoleae</taxon>
        <taxon>Glycine</taxon>
        <taxon>Glycine subgen. Soja</taxon>
    </lineage>
</organism>
<reference evidence="2 3" key="1">
    <citation type="journal article" date="2010" name="Nature">
        <title>Genome sequence of the palaeopolyploid soybean.</title>
        <authorList>
            <person name="Schmutz J."/>
            <person name="Cannon S.B."/>
            <person name="Schlueter J."/>
            <person name="Ma J."/>
            <person name="Mitros T."/>
            <person name="Nelson W."/>
            <person name="Hyten D.L."/>
            <person name="Song Q."/>
            <person name="Thelen J.J."/>
            <person name="Cheng J."/>
            <person name="Xu D."/>
            <person name="Hellsten U."/>
            <person name="May G.D."/>
            <person name="Yu Y."/>
            <person name="Sakurai T."/>
            <person name="Umezawa T."/>
            <person name="Bhattacharyya M.K."/>
            <person name="Sandhu D."/>
            <person name="Valliyodan B."/>
            <person name="Lindquist E."/>
            <person name="Peto M."/>
            <person name="Grant D."/>
            <person name="Shu S."/>
            <person name="Goodstein D."/>
            <person name="Barry K."/>
            <person name="Futrell-Griggs M."/>
            <person name="Abernathy B."/>
            <person name="Du J."/>
            <person name="Tian Z."/>
            <person name="Zhu L."/>
            <person name="Gill N."/>
            <person name="Joshi T."/>
            <person name="Libault M."/>
            <person name="Sethuraman A."/>
            <person name="Zhang X.-C."/>
            <person name="Shinozaki K."/>
            <person name="Nguyen H.T."/>
            <person name="Wing R.A."/>
            <person name="Cregan P."/>
            <person name="Specht J."/>
            <person name="Grimwood J."/>
            <person name="Rokhsar D."/>
            <person name="Stacey G."/>
            <person name="Shoemaker R.C."/>
            <person name="Jackson S.A."/>
        </authorList>
    </citation>
    <scope>NUCLEOTIDE SEQUENCE</scope>
    <source>
        <strain evidence="3">cv. Williams 82</strain>
        <tissue evidence="2">Callus</tissue>
    </source>
</reference>
<gene>
    <name evidence="2" type="ORF">GLYMA_15G078500</name>
</gene>
<keyword evidence="4" id="KW-1185">Reference proteome</keyword>
<protein>
    <recommendedName>
        <fullName evidence="5">Secreted protein</fullName>
    </recommendedName>
</protein>
<keyword evidence="1" id="KW-0732">Signal</keyword>
<sequence length="68" mass="8202">MRDHRPHACVPKDHFFLIFFFFTTCGENWVTSQNSMLHLPSCLRKTLSYVTITIMHEKKNNYKIKREL</sequence>
<evidence type="ECO:0000313" key="2">
    <source>
        <dbReference type="EMBL" id="KRH10948.1"/>
    </source>
</evidence>
<name>K7MA84_SOYBN</name>
<dbReference type="HOGENOM" id="CLU_2799021_0_0_1"/>
<dbReference type="Gramene" id="KRH10948">
    <property type="protein sequence ID" value="KRH10948"/>
    <property type="gene ID" value="GLYMA_15G078500"/>
</dbReference>
<dbReference type="PaxDb" id="3847-GLYMA15G08510.1"/>
<accession>K7MA84</accession>
<feature type="signal peptide" evidence="1">
    <location>
        <begin position="1"/>
        <end position="26"/>
    </location>
</feature>
<evidence type="ECO:0008006" key="5">
    <source>
        <dbReference type="Google" id="ProtNLM"/>
    </source>
</evidence>